<keyword evidence="2" id="KW-0472">Membrane</keyword>
<keyword evidence="2" id="KW-0812">Transmembrane</keyword>
<dbReference type="Proteomes" id="UP000225135">
    <property type="component" value="Unassembled WGS sequence"/>
</dbReference>
<feature type="transmembrane region" description="Helical" evidence="2">
    <location>
        <begin position="58"/>
        <end position="77"/>
    </location>
</feature>
<name>A0A9X7HK75_BACCE</name>
<keyword evidence="1" id="KW-0175">Coiled coil</keyword>
<evidence type="ECO:0000256" key="1">
    <source>
        <dbReference type="SAM" id="Coils"/>
    </source>
</evidence>
<evidence type="ECO:0000313" key="3">
    <source>
        <dbReference type="EMBL" id="PHG76322.1"/>
    </source>
</evidence>
<evidence type="ECO:0000313" key="4">
    <source>
        <dbReference type="Proteomes" id="UP000225135"/>
    </source>
</evidence>
<evidence type="ECO:0008006" key="5">
    <source>
        <dbReference type="Google" id="ProtNLM"/>
    </source>
</evidence>
<proteinExistence type="predicted"/>
<organism evidence="3 4">
    <name type="scientific">Bacillus cereus</name>
    <dbReference type="NCBI Taxonomy" id="1396"/>
    <lineage>
        <taxon>Bacteria</taxon>
        <taxon>Bacillati</taxon>
        <taxon>Bacillota</taxon>
        <taxon>Bacilli</taxon>
        <taxon>Bacillales</taxon>
        <taxon>Bacillaceae</taxon>
        <taxon>Bacillus</taxon>
        <taxon>Bacillus cereus group</taxon>
    </lineage>
</organism>
<evidence type="ECO:0000256" key="2">
    <source>
        <dbReference type="SAM" id="Phobius"/>
    </source>
</evidence>
<sequence>MKLTLFTISNEQIKEQLSKLQTKVESLETVKDVQDKIISAKDSQITFLQGEISSISNWVIFVGGAIIALASAAFLYIRYLEKKANKKIKEAENTLQLVTEKLAEVENSRQQTESNLTESDSRIEQLDTLIEKSNNIATIAQEKIDELEEKHKELYDLATATTTNPKIDMSIREVDMYLDMSKNIIYDIMEYNEKYNKLSAEQIEKLSYVNEQHTSFYIAYRRLFSTLSADIAEKQKINIEKMTDGTNHLKMNSINLYNECLDLSNELDFQD</sequence>
<keyword evidence="2" id="KW-1133">Transmembrane helix</keyword>
<feature type="coiled-coil region" evidence="1">
    <location>
        <begin position="81"/>
        <end position="157"/>
    </location>
</feature>
<reference evidence="3 4" key="1">
    <citation type="submission" date="2017-09" db="EMBL/GenBank/DDBJ databases">
        <title>Large-scale bioinformatics analysis of Bacillus genomes uncovers conserved roles of natural products in bacterial physiology.</title>
        <authorList>
            <consortium name="Agbiome Team Llc"/>
            <person name="Bleich R.M."/>
            <person name="Grubbs K.J."/>
            <person name="Santa Maria K.C."/>
            <person name="Allen S.E."/>
            <person name="Farag S."/>
            <person name="Shank E.A."/>
            <person name="Bowers A."/>
        </authorList>
    </citation>
    <scope>NUCLEOTIDE SEQUENCE [LARGE SCALE GENOMIC DNA]</scope>
    <source>
        <strain evidence="3 4">AFS029792</strain>
    </source>
</reference>
<dbReference type="AlphaFoldDB" id="A0A9X7HK75"/>
<comment type="caution">
    <text evidence="3">The sequence shown here is derived from an EMBL/GenBank/DDBJ whole genome shotgun (WGS) entry which is preliminary data.</text>
</comment>
<accession>A0A9X7HK75</accession>
<dbReference type="EMBL" id="NUUR01000102">
    <property type="protein sequence ID" value="PHG76322.1"/>
    <property type="molecule type" value="Genomic_DNA"/>
</dbReference>
<gene>
    <name evidence="3" type="ORF">COI69_26780</name>
</gene>
<protein>
    <recommendedName>
        <fullName evidence="5">SpbB protein</fullName>
    </recommendedName>
</protein>
<dbReference type="RefSeq" id="WP_016084102.1">
    <property type="nucleotide sequence ID" value="NZ_NUQH01000063.1"/>
</dbReference>